<feature type="transmembrane region" description="Helical" evidence="8">
    <location>
        <begin position="90"/>
        <end position="110"/>
    </location>
</feature>
<evidence type="ECO:0000313" key="10">
    <source>
        <dbReference type="EMBL" id="SDZ39390.1"/>
    </source>
</evidence>
<feature type="transmembrane region" description="Helical" evidence="8">
    <location>
        <begin position="379"/>
        <end position="404"/>
    </location>
</feature>
<evidence type="ECO:0000256" key="6">
    <source>
        <dbReference type="ARBA" id="ARBA00022989"/>
    </source>
</evidence>
<feature type="transmembrane region" description="Helical" evidence="8">
    <location>
        <begin position="579"/>
        <end position="597"/>
    </location>
</feature>
<feature type="transmembrane region" description="Helical" evidence="8">
    <location>
        <begin position="160"/>
        <end position="178"/>
    </location>
</feature>
<feature type="transmembrane region" description="Helical" evidence="8">
    <location>
        <begin position="416"/>
        <end position="439"/>
    </location>
</feature>
<keyword evidence="3" id="KW-0328">Glycosyltransferase</keyword>
<dbReference type="SMART" id="SM01259">
    <property type="entry name" value="LAB_N"/>
    <property type="match status" value="2"/>
</dbReference>
<feature type="transmembrane region" description="Helical" evidence="8">
    <location>
        <begin position="61"/>
        <end position="78"/>
    </location>
</feature>
<proteinExistence type="predicted"/>
<evidence type="ECO:0000256" key="5">
    <source>
        <dbReference type="ARBA" id="ARBA00022692"/>
    </source>
</evidence>
<feature type="transmembrane region" description="Helical" evidence="8">
    <location>
        <begin position="523"/>
        <end position="542"/>
    </location>
</feature>
<feature type="transmembrane region" description="Helical" evidence="8">
    <location>
        <begin position="304"/>
        <end position="321"/>
    </location>
</feature>
<dbReference type="Proteomes" id="UP000199663">
    <property type="component" value="Unassembled WGS sequence"/>
</dbReference>
<feature type="transmembrane region" description="Helical" evidence="8">
    <location>
        <begin position="500"/>
        <end position="517"/>
    </location>
</feature>
<feature type="transmembrane region" description="Helical" evidence="8">
    <location>
        <begin position="327"/>
        <end position="344"/>
    </location>
</feature>
<organism evidence="10 11">
    <name type="scientific">Rhodonellum ikkaensis</name>
    <dbReference type="NCBI Taxonomy" id="336829"/>
    <lineage>
        <taxon>Bacteria</taxon>
        <taxon>Pseudomonadati</taxon>
        <taxon>Bacteroidota</taxon>
        <taxon>Cytophagia</taxon>
        <taxon>Cytophagales</taxon>
        <taxon>Cytophagaceae</taxon>
        <taxon>Rhodonellum</taxon>
    </lineage>
</organism>
<comment type="caution">
    <text evidence="10">The sequence shown here is derived from an EMBL/GenBank/DDBJ whole genome shotgun (WGS) entry which is preliminary data.</text>
</comment>
<evidence type="ECO:0000256" key="7">
    <source>
        <dbReference type="ARBA" id="ARBA00023136"/>
    </source>
</evidence>
<feature type="transmembrane region" description="Helical" evidence="8">
    <location>
        <begin position="609"/>
        <end position="628"/>
    </location>
</feature>
<feature type="domain" description="Lipid A biosynthesis N-terminal" evidence="9">
    <location>
        <begin position="9"/>
        <end position="80"/>
    </location>
</feature>
<dbReference type="InterPro" id="IPR038731">
    <property type="entry name" value="RgtA/B/C-like"/>
</dbReference>
<keyword evidence="2" id="KW-1003">Cell membrane</keyword>
<dbReference type="Pfam" id="PF07578">
    <property type="entry name" value="LAB_N"/>
    <property type="match status" value="2"/>
</dbReference>
<gene>
    <name evidence="10" type="ORF">SAMN05444412_112114</name>
</gene>
<feature type="domain" description="Lipid A biosynthesis N-terminal" evidence="9">
    <location>
        <begin position="130"/>
        <end position="201"/>
    </location>
</feature>
<feature type="transmembrane region" description="Helical" evidence="8">
    <location>
        <begin position="130"/>
        <end position="148"/>
    </location>
</feature>
<keyword evidence="4 10" id="KW-0808">Transferase</keyword>
<evidence type="ECO:0000256" key="4">
    <source>
        <dbReference type="ARBA" id="ARBA00022679"/>
    </source>
</evidence>
<reference evidence="10 11" key="1">
    <citation type="submission" date="2016-10" db="EMBL/GenBank/DDBJ databases">
        <authorList>
            <person name="Varghese N."/>
            <person name="Submissions S."/>
        </authorList>
    </citation>
    <scope>NUCLEOTIDE SEQUENCE [LARGE SCALE GENOMIC DNA]</scope>
    <source>
        <strain evidence="10 11">DSM 17997</strain>
    </source>
</reference>
<dbReference type="PANTHER" id="PTHR33908:SF3">
    <property type="entry name" value="UNDECAPRENYL PHOSPHATE-ALPHA-4-AMINO-4-DEOXY-L-ARABINOSE ARABINOSYL TRANSFERASE"/>
    <property type="match status" value="1"/>
</dbReference>
<name>A0A1H3SNV1_9BACT</name>
<evidence type="ECO:0000256" key="3">
    <source>
        <dbReference type="ARBA" id="ARBA00022676"/>
    </source>
</evidence>
<feature type="transmembrane region" description="Helical" evidence="8">
    <location>
        <begin position="554"/>
        <end position="573"/>
    </location>
</feature>
<dbReference type="PANTHER" id="PTHR33908">
    <property type="entry name" value="MANNOSYLTRANSFERASE YKCB-RELATED"/>
    <property type="match status" value="1"/>
</dbReference>
<dbReference type="Pfam" id="PF13231">
    <property type="entry name" value="PMT_2"/>
    <property type="match status" value="1"/>
</dbReference>
<accession>A0A1H3SNV1</accession>
<keyword evidence="6 8" id="KW-1133">Transmembrane helix</keyword>
<feature type="transmembrane region" description="Helical" evidence="8">
    <location>
        <begin position="6"/>
        <end position="26"/>
    </location>
</feature>
<evidence type="ECO:0000256" key="1">
    <source>
        <dbReference type="ARBA" id="ARBA00004651"/>
    </source>
</evidence>
<dbReference type="RefSeq" id="WP_019599007.1">
    <property type="nucleotide sequence ID" value="NZ_FNQC01000012.1"/>
</dbReference>
<feature type="transmembrane region" description="Helical" evidence="8">
    <location>
        <begin position="184"/>
        <end position="201"/>
    </location>
</feature>
<evidence type="ECO:0000313" key="11">
    <source>
        <dbReference type="Proteomes" id="UP000199663"/>
    </source>
</evidence>
<dbReference type="GO" id="GO:0016740">
    <property type="term" value="F:transferase activity"/>
    <property type="evidence" value="ECO:0007669"/>
    <property type="project" value="UniProtKB-KW"/>
</dbReference>
<dbReference type="InterPro" id="IPR011499">
    <property type="entry name" value="Lipid_A_biosynth_N"/>
</dbReference>
<protein>
    <submittedName>
        <fullName evidence="10">4-amino-4-deoxy-L-arabinose transferase</fullName>
    </submittedName>
</protein>
<feature type="transmembrane region" description="Helical" evidence="8">
    <location>
        <begin position="279"/>
        <end position="297"/>
    </location>
</feature>
<keyword evidence="11" id="KW-1185">Reference proteome</keyword>
<evidence type="ECO:0000256" key="8">
    <source>
        <dbReference type="SAM" id="Phobius"/>
    </source>
</evidence>
<sequence>MHDFSILGLGFVAQGLFSARFIIQLFQSEKANKVVSPTLFWQLSFLASLLLILYGFLRNDIVIVGGQLIGYLIYIRNLQIKGQWEQFPFLLRRLAFYLPGFIVLFLVFGLEYDWARFIHNPEINGVLLTWGTFGQVIFTSRFVVQWLYSEKMQESAFPLSFWYISAVGALFIIVYAVFRKDAVLFIGQGFGLIVYSRNLFLHQKANKKDLRPLLERFKLYRLPVLLILTALILFFNLGIWSVTETSEARYAQIAKEMTVSGDYLHPTLMGIHHYHKPPMTYWLTAAAYKIFGISAFSARFFLQIAVLFQVFLIYRIGQLVFDNTHKAFLSAMLYTSFPVVIIASRGLTTDAYLATFSLASVFFWLWFQKENKNYQLLLFYLMLGLGFLTKGPVVLIVPIVLIVYQRVFLKIKTGSVSIHLIGLVLLATVGLSWYLWLYFEDSQFLDYFLFKHTIERFATNTFSRSQPFWFYGAVLLGATFPWILIVFSKTRLLWQTPYKKEVLFMVWIIVPLIFFSLSQSKLILYILPIFPAIALLAVAVWSDLDERVQRKWDRVQFCFHCLILLGLAISPLLDPNIVLGSQLYFILVIIASIVLSFSVIPMKIRDKPIFMAYLFIMGITVAFTYFFAHNAGTVNDQKNVAAFIQEEIKGCENILVYDKRLPSISFSTSKNVISLFDGDEGLNRETQFEKNTNWKNTLINLKENPNWLLEKRPEKSVLLVKKNKMNSEKLLKAIRTFNNNKEVDGWVLYFD</sequence>
<evidence type="ECO:0000259" key="9">
    <source>
        <dbReference type="SMART" id="SM01259"/>
    </source>
</evidence>
<keyword evidence="5 8" id="KW-0812">Transmembrane</keyword>
<feature type="transmembrane region" description="Helical" evidence="8">
    <location>
        <begin position="222"/>
        <end position="242"/>
    </location>
</feature>
<feature type="transmembrane region" description="Helical" evidence="8">
    <location>
        <begin position="351"/>
        <end position="367"/>
    </location>
</feature>
<dbReference type="EMBL" id="FNQC01000012">
    <property type="protein sequence ID" value="SDZ39390.1"/>
    <property type="molecule type" value="Genomic_DNA"/>
</dbReference>
<keyword evidence="7 8" id="KW-0472">Membrane</keyword>
<feature type="transmembrane region" description="Helical" evidence="8">
    <location>
        <begin position="468"/>
        <end position="488"/>
    </location>
</feature>
<feature type="transmembrane region" description="Helical" evidence="8">
    <location>
        <begin position="38"/>
        <end position="55"/>
    </location>
</feature>
<dbReference type="InterPro" id="IPR050297">
    <property type="entry name" value="LipidA_mod_glycosyltrf_83"/>
</dbReference>
<comment type="subcellular location">
    <subcellularLocation>
        <location evidence="1">Cell membrane</location>
        <topology evidence="1">Multi-pass membrane protein</topology>
    </subcellularLocation>
</comment>
<evidence type="ECO:0000256" key="2">
    <source>
        <dbReference type="ARBA" id="ARBA00022475"/>
    </source>
</evidence>